<keyword evidence="5 7" id="KW-1133">Transmembrane helix</keyword>
<evidence type="ECO:0000256" key="1">
    <source>
        <dbReference type="ARBA" id="ARBA00004651"/>
    </source>
</evidence>
<feature type="transmembrane region" description="Helical" evidence="7">
    <location>
        <begin position="65"/>
        <end position="84"/>
    </location>
</feature>
<dbReference type="AlphaFoldDB" id="A0A0D0S042"/>
<sequence length="297" mass="32485">MWKGYGLVLLSATGFAFIPIFALYAYDSGVTVTTLLFLRFALATLFFFLYLWLKEKNWKVSRSHLLYLFLLGGIFYMMQSSFYFQSVKYIPSSLAALLLYLNPIFVAIFSFFINKEKLTKHIIIAILLSFSGMLLVLGAPEGKIQPLGIALAVGAAIVYSIYIIVGNKVTAHVPSITASAYIALFAALSFFAFGIGSGTLHFQFDAKGWLPIIGTSFVSSVLAMLTFFAGMNIIGPTKAAILSMIEPIVTFLLSMAFLHESISSIQMIGGLIVLSGAMLVVTTKEHKPRKKSTSISA</sequence>
<reference evidence="9 10" key="1">
    <citation type="submission" date="2015-01" db="EMBL/GenBank/DDBJ databases">
        <title>Draft genome of Anoxybacillus thermarum strain AF/04.</title>
        <authorList>
            <person name="Poli A."/>
            <person name="Nicolaus B."/>
            <person name="Chan K.-G."/>
            <person name="Kahar U.M."/>
            <person name="Yaakob A.S."/>
            <person name="Chan C.S."/>
            <person name="Goh K.M."/>
        </authorList>
    </citation>
    <scope>NUCLEOTIDE SEQUENCE [LARGE SCALE GENOMIC DNA]</scope>
    <source>
        <strain evidence="9 10">AF/04</strain>
    </source>
</reference>
<dbReference type="InterPro" id="IPR051258">
    <property type="entry name" value="Diverse_Substrate_Transporter"/>
</dbReference>
<evidence type="ECO:0000313" key="9">
    <source>
        <dbReference type="EMBL" id="KIQ94291.1"/>
    </source>
</evidence>
<dbReference type="PATRIC" id="fig|404937.3.peg.1739"/>
<feature type="transmembrane region" description="Helical" evidence="7">
    <location>
        <begin position="178"/>
        <end position="202"/>
    </location>
</feature>
<dbReference type="GO" id="GO:0005886">
    <property type="term" value="C:plasma membrane"/>
    <property type="evidence" value="ECO:0007669"/>
    <property type="project" value="UniProtKB-SubCell"/>
</dbReference>
<dbReference type="PANTHER" id="PTHR42920">
    <property type="entry name" value="OS03G0707200 PROTEIN-RELATED"/>
    <property type="match status" value="1"/>
</dbReference>
<evidence type="ECO:0000256" key="3">
    <source>
        <dbReference type="ARBA" id="ARBA00022475"/>
    </source>
</evidence>
<dbReference type="Gene3D" id="1.10.3730.20">
    <property type="match status" value="1"/>
</dbReference>
<dbReference type="InterPro" id="IPR000620">
    <property type="entry name" value="EamA_dom"/>
</dbReference>
<accession>A0A0D0S042</accession>
<proteinExistence type="inferred from homology"/>
<evidence type="ECO:0000256" key="2">
    <source>
        <dbReference type="ARBA" id="ARBA00007362"/>
    </source>
</evidence>
<dbReference type="InterPro" id="IPR037185">
    <property type="entry name" value="EmrE-like"/>
</dbReference>
<dbReference type="Pfam" id="PF00892">
    <property type="entry name" value="EamA"/>
    <property type="match status" value="2"/>
</dbReference>
<feature type="transmembrane region" description="Helical" evidence="7">
    <location>
        <begin position="264"/>
        <end position="282"/>
    </location>
</feature>
<evidence type="ECO:0000256" key="6">
    <source>
        <dbReference type="ARBA" id="ARBA00023136"/>
    </source>
</evidence>
<feature type="transmembrane region" description="Helical" evidence="7">
    <location>
        <begin position="7"/>
        <end position="26"/>
    </location>
</feature>
<dbReference type="EMBL" id="JXTH01000028">
    <property type="protein sequence ID" value="KIQ94291.1"/>
    <property type="molecule type" value="Genomic_DNA"/>
</dbReference>
<dbReference type="Proteomes" id="UP000032102">
    <property type="component" value="Unassembled WGS sequence"/>
</dbReference>
<feature type="transmembrane region" description="Helical" evidence="7">
    <location>
        <begin position="208"/>
        <end position="228"/>
    </location>
</feature>
<feature type="transmembrane region" description="Helical" evidence="7">
    <location>
        <begin position="146"/>
        <end position="166"/>
    </location>
</feature>
<comment type="caution">
    <text evidence="9">The sequence shown here is derived from an EMBL/GenBank/DDBJ whole genome shotgun (WGS) entry which is preliminary data.</text>
</comment>
<protein>
    <submittedName>
        <fullName evidence="9">Inner membrane transporter rhtA</fullName>
    </submittedName>
</protein>
<name>A0A0D0S042_9BACL</name>
<feature type="transmembrane region" description="Helical" evidence="7">
    <location>
        <begin position="90"/>
        <end position="113"/>
    </location>
</feature>
<keyword evidence="10" id="KW-1185">Reference proteome</keyword>
<feature type="domain" description="EamA" evidence="8">
    <location>
        <begin position="3"/>
        <end position="137"/>
    </location>
</feature>
<evidence type="ECO:0000256" key="4">
    <source>
        <dbReference type="ARBA" id="ARBA00022692"/>
    </source>
</evidence>
<feature type="domain" description="EamA" evidence="8">
    <location>
        <begin position="147"/>
        <end position="281"/>
    </location>
</feature>
<keyword evidence="3" id="KW-1003">Cell membrane</keyword>
<feature type="transmembrane region" description="Helical" evidence="7">
    <location>
        <begin position="32"/>
        <end position="53"/>
    </location>
</feature>
<evidence type="ECO:0000256" key="7">
    <source>
        <dbReference type="SAM" id="Phobius"/>
    </source>
</evidence>
<comment type="subcellular location">
    <subcellularLocation>
        <location evidence="1">Cell membrane</location>
        <topology evidence="1">Multi-pass membrane protein</topology>
    </subcellularLocation>
</comment>
<feature type="transmembrane region" description="Helical" evidence="7">
    <location>
        <begin position="122"/>
        <end position="140"/>
    </location>
</feature>
<evidence type="ECO:0000259" key="8">
    <source>
        <dbReference type="Pfam" id="PF00892"/>
    </source>
</evidence>
<comment type="similarity">
    <text evidence="2">Belongs to the EamA transporter family.</text>
</comment>
<feature type="transmembrane region" description="Helical" evidence="7">
    <location>
        <begin position="240"/>
        <end position="258"/>
    </location>
</feature>
<keyword evidence="4 7" id="KW-0812">Transmembrane</keyword>
<gene>
    <name evidence="9" type="ORF">LH47_01641</name>
</gene>
<dbReference type="PANTHER" id="PTHR42920:SF5">
    <property type="entry name" value="EAMA DOMAIN-CONTAINING PROTEIN"/>
    <property type="match status" value="1"/>
</dbReference>
<evidence type="ECO:0000313" key="10">
    <source>
        <dbReference type="Proteomes" id="UP000032102"/>
    </source>
</evidence>
<dbReference type="RefSeq" id="WP_043966439.1">
    <property type="nucleotide sequence ID" value="NZ_JXTH01000028.1"/>
</dbReference>
<dbReference type="SUPFAM" id="SSF103481">
    <property type="entry name" value="Multidrug resistance efflux transporter EmrE"/>
    <property type="match status" value="2"/>
</dbReference>
<evidence type="ECO:0000256" key="5">
    <source>
        <dbReference type="ARBA" id="ARBA00022989"/>
    </source>
</evidence>
<organism evidence="9 10">
    <name type="scientific">Anoxybacillus thermarum</name>
    <dbReference type="NCBI Taxonomy" id="404937"/>
    <lineage>
        <taxon>Bacteria</taxon>
        <taxon>Bacillati</taxon>
        <taxon>Bacillota</taxon>
        <taxon>Bacilli</taxon>
        <taxon>Bacillales</taxon>
        <taxon>Anoxybacillaceae</taxon>
        <taxon>Anoxybacillus</taxon>
    </lineage>
</organism>
<keyword evidence="6 7" id="KW-0472">Membrane</keyword>